<gene>
    <name evidence="8" type="primary">thiB</name>
    <name evidence="8" type="ORF">GCM10011322_24170</name>
</gene>
<dbReference type="EMBL" id="BMMF01000006">
    <property type="protein sequence ID" value="GGK36353.1"/>
    <property type="molecule type" value="Genomic_DNA"/>
</dbReference>
<dbReference type="GO" id="GO:0015888">
    <property type="term" value="P:thiamine transport"/>
    <property type="evidence" value="ECO:0007669"/>
    <property type="project" value="InterPro"/>
</dbReference>
<evidence type="ECO:0000256" key="3">
    <source>
        <dbReference type="ARBA" id="ARBA00019815"/>
    </source>
</evidence>
<dbReference type="InterPro" id="IPR005948">
    <property type="entry name" value="ThiB-like"/>
</dbReference>
<dbReference type="AlphaFoldDB" id="A0A917Q9J5"/>
<sequence length="338" mass="36858">MRNAYPLALAALFGAALLPAPPAAAQERPTLTVYTYSSFVGRYGPGEAIAERFEASCGCDLEWVTADDAGSLLGRLRLEGESTTADVVLGHDMNLAGEARDLGLFAPHGVETGELDMPVAWDDETFLPYDWGYLAFVYDTTRLDSPPESLEALFTDAAGPSVVLQDPRTSAPGFGLLLWSSAVFGEGMADAWEALTPRVVTFTTGWSEAYGLFLEGEADMVLSYSTSPAYHRAVEDETRYEAARFAEGHYLHVEIAGMTTTTDVPDLARDFLAFMLEEDFQSLIPEGNWMYPANLPSSGLPESFEGLIEPGEAFLFDAERVSAERRALIDTWLEATTR</sequence>
<evidence type="ECO:0000256" key="5">
    <source>
        <dbReference type="ARBA" id="ARBA00022729"/>
    </source>
</evidence>
<dbReference type="NCBIfam" id="TIGR01276">
    <property type="entry name" value="thiB"/>
    <property type="match status" value="1"/>
</dbReference>
<evidence type="ECO:0000256" key="6">
    <source>
        <dbReference type="ARBA" id="ARBA00022764"/>
    </source>
</evidence>
<comment type="similarity">
    <text evidence="2">Belongs to the bacterial solute-binding protein 1 family.</text>
</comment>
<proteinExistence type="inferred from homology"/>
<keyword evidence="9" id="KW-1185">Reference proteome</keyword>
<comment type="caution">
    <text evidence="8">The sequence shown here is derived from an EMBL/GenBank/DDBJ whole genome shotgun (WGS) entry which is preliminary data.</text>
</comment>
<evidence type="ECO:0000313" key="8">
    <source>
        <dbReference type="EMBL" id="GGK36353.1"/>
    </source>
</evidence>
<dbReference type="NCBIfam" id="TIGR01254">
    <property type="entry name" value="sfuA"/>
    <property type="match status" value="1"/>
</dbReference>
<evidence type="ECO:0000256" key="2">
    <source>
        <dbReference type="ARBA" id="ARBA00008520"/>
    </source>
</evidence>
<dbReference type="Gene3D" id="3.40.190.10">
    <property type="entry name" value="Periplasmic binding protein-like II"/>
    <property type="match status" value="2"/>
</dbReference>
<evidence type="ECO:0000256" key="7">
    <source>
        <dbReference type="SAM" id="SignalP"/>
    </source>
</evidence>
<dbReference type="Proteomes" id="UP000600449">
    <property type="component" value="Unassembled WGS sequence"/>
</dbReference>
<feature type="signal peptide" evidence="7">
    <location>
        <begin position="1"/>
        <end position="25"/>
    </location>
</feature>
<dbReference type="GO" id="GO:0030976">
    <property type="term" value="F:thiamine pyrophosphate binding"/>
    <property type="evidence" value="ECO:0007669"/>
    <property type="project" value="TreeGrafter"/>
</dbReference>
<organism evidence="8 9">
    <name type="scientific">Salinarimonas ramus</name>
    <dbReference type="NCBI Taxonomy" id="690164"/>
    <lineage>
        <taxon>Bacteria</taxon>
        <taxon>Pseudomonadati</taxon>
        <taxon>Pseudomonadota</taxon>
        <taxon>Alphaproteobacteria</taxon>
        <taxon>Hyphomicrobiales</taxon>
        <taxon>Salinarimonadaceae</taxon>
        <taxon>Salinarimonas</taxon>
    </lineage>
</organism>
<keyword evidence="4" id="KW-0813">Transport</keyword>
<dbReference type="Pfam" id="PF01547">
    <property type="entry name" value="SBP_bac_1"/>
    <property type="match status" value="1"/>
</dbReference>
<evidence type="ECO:0000256" key="4">
    <source>
        <dbReference type="ARBA" id="ARBA00022448"/>
    </source>
</evidence>
<name>A0A917Q9J5_9HYPH</name>
<keyword evidence="6" id="KW-0574">Periplasm</keyword>
<dbReference type="GO" id="GO:0030975">
    <property type="term" value="F:thiamine binding"/>
    <property type="evidence" value="ECO:0007669"/>
    <property type="project" value="InterPro"/>
</dbReference>
<accession>A0A917Q9J5</accession>
<reference evidence="8 9" key="1">
    <citation type="journal article" date="2014" name="Int. J. Syst. Evol. Microbiol.">
        <title>Complete genome sequence of Corynebacterium casei LMG S-19264T (=DSM 44701T), isolated from a smear-ripened cheese.</title>
        <authorList>
            <consortium name="US DOE Joint Genome Institute (JGI-PGF)"/>
            <person name="Walter F."/>
            <person name="Albersmeier A."/>
            <person name="Kalinowski J."/>
            <person name="Ruckert C."/>
        </authorList>
    </citation>
    <scope>NUCLEOTIDE SEQUENCE [LARGE SCALE GENOMIC DNA]</scope>
    <source>
        <strain evidence="8 9">CGMCC 1.9161</strain>
    </source>
</reference>
<dbReference type="CDD" id="cd13545">
    <property type="entry name" value="PBP2_TbpA"/>
    <property type="match status" value="1"/>
</dbReference>
<feature type="chain" id="PRO_5038030982" description="Thiamine-binding periplasmic protein" evidence="7">
    <location>
        <begin position="26"/>
        <end position="338"/>
    </location>
</feature>
<dbReference type="InterPro" id="IPR005967">
    <property type="entry name" value="ThiB"/>
</dbReference>
<dbReference type="RefSeq" id="WP_188913225.1">
    <property type="nucleotide sequence ID" value="NZ_BMMF01000006.1"/>
</dbReference>
<dbReference type="GO" id="GO:0030288">
    <property type="term" value="C:outer membrane-bounded periplasmic space"/>
    <property type="evidence" value="ECO:0007669"/>
    <property type="project" value="InterPro"/>
</dbReference>
<evidence type="ECO:0000256" key="1">
    <source>
        <dbReference type="ARBA" id="ARBA00004418"/>
    </source>
</evidence>
<evidence type="ECO:0000313" key="9">
    <source>
        <dbReference type="Proteomes" id="UP000600449"/>
    </source>
</evidence>
<dbReference type="PANTHER" id="PTHR30006">
    <property type="entry name" value="THIAMINE-BINDING PERIPLASMIC PROTEIN-RELATED"/>
    <property type="match status" value="1"/>
</dbReference>
<keyword evidence="5 7" id="KW-0732">Signal</keyword>
<dbReference type="PANTHER" id="PTHR30006:SF3">
    <property type="entry name" value="THIAMINE-BINDING PERIPLASMIC PROTEIN"/>
    <property type="match status" value="1"/>
</dbReference>
<dbReference type="SUPFAM" id="SSF53850">
    <property type="entry name" value="Periplasmic binding protein-like II"/>
    <property type="match status" value="1"/>
</dbReference>
<dbReference type="InterPro" id="IPR006059">
    <property type="entry name" value="SBP"/>
</dbReference>
<protein>
    <recommendedName>
        <fullName evidence="3">Thiamine-binding periplasmic protein</fullName>
    </recommendedName>
</protein>
<comment type="subcellular location">
    <subcellularLocation>
        <location evidence="1">Periplasm</location>
    </subcellularLocation>
</comment>